<dbReference type="EMBL" id="CZKA01000045">
    <property type="protein sequence ID" value="CUR58464.1"/>
    <property type="molecule type" value="Genomic_DNA"/>
</dbReference>
<evidence type="ECO:0000256" key="1">
    <source>
        <dbReference type="ARBA" id="ARBA00005568"/>
    </source>
</evidence>
<dbReference type="AlphaFoldDB" id="A0A2P2C8X9"/>
<evidence type="ECO:0000259" key="4">
    <source>
        <dbReference type="Pfam" id="PF03328"/>
    </source>
</evidence>
<dbReference type="InterPro" id="IPR050251">
    <property type="entry name" value="HpcH-HpaI_aldolase"/>
</dbReference>
<keyword evidence="2" id="KW-0479">Metal-binding</keyword>
<organism evidence="5">
    <name type="scientific">metagenome</name>
    <dbReference type="NCBI Taxonomy" id="256318"/>
    <lineage>
        <taxon>unclassified sequences</taxon>
        <taxon>metagenomes</taxon>
    </lineage>
</organism>
<dbReference type="GO" id="GO:0046872">
    <property type="term" value="F:metal ion binding"/>
    <property type="evidence" value="ECO:0007669"/>
    <property type="project" value="UniProtKB-KW"/>
</dbReference>
<comment type="similarity">
    <text evidence="1">Belongs to the HpcH/HpaI aldolase family.</text>
</comment>
<dbReference type="PANTHER" id="PTHR30502:SF0">
    <property type="entry name" value="PHOSPHOENOLPYRUVATE CARBOXYLASE FAMILY PROTEIN"/>
    <property type="match status" value="1"/>
</dbReference>
<reference evidence="5" key="1">
    <citation type="submission" date="2015-08" db="EMBL/GenBank/DDBJ databases">
        <authorList>
            <person name="Babu N.S."/>
            <person name="Beckwith C.J."/>
            <person name="Beseler K.G."/>
            <person name="Brison A."/>
            <person name="Carone J.V."/>
            <person name="Caskin T.P."/>
            <person name="Diamond M."/>
            <person name="Durham M.E."/>
            <person name="Foxe J.M."/>
            <person name="Go M."/>
            <person name="Henderson B.A."/>
            <person name="Jones I.B."/>
            <person name="McGettigan J.A."/>
            <person name="Micheletti S.J."/>
            <person name="Nasrallah M.E."/>
            <person name="Ortiz D."/>
            <person name="Piller C.R."/>
            <person name="Privatt S.R."/>
            <person name="Schneider S.L."/>
            <person name="Sharp S."/>
            <person name="Smith T.C."/>
            <person name="Stanton J.D."/>
            <person name="Ullery H.E."/>
            <person name="Wilson R.J."/>
            <person name="Serrano M.G."/>
            <person name="Buck G."/>
            <person name="Lee V."/>
            <person name="Wang Y."/>
            <person name="Carvalho R."/>
            <person name="Voegtly L."/>
            <person name="Shi R."/>
            <person name="Duckworth R."/>
            <person name="Johnson A."/>
            <person name="Loviza R."/>
            <person name="Walstead R."/>
            <person name="Shah Z."/>
            <person name="Kiflezghi M."/>
            <person name="Wade K."/>
            <person name="Ball S.L."/>
            <person name="Bradley K.W."/>
            <person name="Asai D.J."/>
            <person name="Bowman C.A."/>
            <person name="Russell D.A."/>
            <person name="Pope W.H."/>
            <person name="Jacobs-Sera D."/>
            <person name="Hendrix R.W."/>
            <person name="Hatfull G.F."/>
        </authorList>
    </citation>
    <scope>NUCLEOTIDE SEQUENCE</scope>
</reference>
<keyword evidence="3" id="KW-0456">Lyase</keyword>
<name>A0A2P2C8X9_9ZZZZ</name>
<feature type="domain" description="HpcH/HpaI aldolase/citrate lyase" evidence="4">
    <location>
        <begin position="23"/>
        <end position="214"/>
    </location>
</feature>
<gene>
    <name evidence="5" type="ORF">NOCA250068</name>
</gene>
<dbReference type="Gene3D" id="3.20.20.60">
    <property type="entry name" value="Phosphoenolpyruvate-binding domains"/>
    <property type="match status" value="1"/>
</dbReference>
<dbReference type="PANTHER" id="PTHR30502">
    <property type="entry name" value="2-KETO-3-DEOXY-L-RHAMNONATE ALDOLASE"/>
    <property type="match status" value="1"/>
</dbReference>
<evidence type="ECO:0000313" key="5">
    <source>
        <dbReference type="EMBL" id="CUR58464.1"/>
    </source>
</evidence>
<dbReference type="InterPro" id="IPR015813">
    <property type="entry name" value="Pyrv/PenolPyrv_kinase-like_dom"/>
</dbReference>
<dbReference type="Pfam" id="PF03328">
    <property type="entry name" value="HpcH_HpaI"/>
    <property type="match status" value="1"/>
</dbReference>
<proteinExistence type="inferred from homology"/>
<dbReference type="InterPro" id="IPR005000">
    <property type="entry name" value="Aldolase/citrate-lyase_domain"/>
</dbReference>
<evidence type="ECO:0000256" key="3">
    <source>
        <dbReference type="ARBA" id="ARBA00023239"/>
    </source>
</evidence>
<evidence type="ECO:0000256" key="2">
    <source>
        <dbReference type="ARBA" id="ARBA00022723"/>
    </source>
</evidence>
<dbReference type="GO" id="GO:0005737">
    <property type="term" value="C:cytoplasm"/>
    <property type="evidence" value="ECO:0007669"/>
    <property type="project" value="TreeGrafter"/>
</dbReference>
<dbReference type="GO" id="GO:0016832">
    <property type="term" value="F:aldehyde-lyase activity"/>
    <property type="evidence" value="ECO:0007669"/>
    <property type="project" value="TreeGrafter"/>
</dbReference>
<dbReference type="InterPro" id="IPR040442">
    <property type="entry name" value="Pyrv_kinase-like_dom_sf"/>
</dbReference>
<dbReference type="SUPFAM" id="SSF51621">
    <property type="entry name" value="Phosphoenolpyruvate/pyruvate domain"/>
    <property type="match status" value="1"/>
</dbReference>
<protein>
    <recommendedName>
        <fullName evidence="4">HpcH/HpaI aldolase/citrate lyase domain-containing protein</fullName>
    </recommendedName>
</protein>
<accession>A0A2P2C8X9</accession>
<sequence length="257" mass="27877">MSASLKERFFNQPVSVGIQCFSGSPTLVEIFGVAGFDWVCLDMEHSPTTFESIEHLARAAKAGGTIPIVRVAHNDPIEIMRALDRGVAGVVVPHIKSVAELEAAVAATRYPPEGTRGTCTSTRASSWGLRWSEYSKVESRDAILVSIIEDPEAVEAFDDLLKVEGADVFWLGTRDLTQSMGLPDSDLYDPQLAELARSLCERAEAAGKLMMATVGPLLTVEYADYLHTLGFRLLSYGTDVKNIGKLASSIVQGVRKD</sequence>